<accession>A0A1F8CRG4</accession>
<comment type="caution">
    <text evidence="2">The sequence shown here is derived from an EMBL/GenBank/DDBJ whole genome shotgun (WGS) entry which is preliminary data.</text>
</comment>
<keyword evidence="1" id="KW-0812">Transmembrane</keyword>
<dbReference type="Proteomes" id="UP000178999">
    <property type="component" value="Unassembled WGS sequence"/>
</dbReference>
<dbReference type="InterPro" id="IPR013211">
    <property type="entry name" value="LVIVD"/>
</dbReference>
<dbReference type="STRING" id="1802538.A2382_03350"/>
<name>A0A1F8CRG4_9BACT</name>
<evidence type="ECO:0008006" key="4">
    <source>
        <dbReference type="Google" id="ProtNLM"/>
    </source>
</evidence>
<evidence type="ECO:0000313" key="2">
    <source>
        <dbReference type="EMBL" id="OGM78904.1"/>
    </source>
</evidence>
<proteinExistence type="predicted"/>
<feature type="transmembrane region" description="Helical" evidence="1">
    <location>
        <begin position="12"/>
        <end position="37"/>
    </location>
</feature>
<dbReference type="Pfam" id="PF08309">
    <property type="entry name" value="LVIVD"/>
    <property type="match status" value="5"/>
</dbReference>
<sequence length="480" mass="49428">MKKSKCVRGFGIIEVIVAMSLFVIIAVSGVVTVVGSFSVNRLGSEETEATLFATEGIEAARAIKNKGWTMLFLATSCSGGCGATNGGGSWVWSGSNNVSGDYTRTITVSDVQRDGSGNIVASGGTNDPDTKKIVSEVVWDFTPSRNNTVTLTTFLTDFRKEIIGDWANSSTEASLDISGNQDGAKIATQGNYAYLVRFGGNPGFVVIDVTNPAAPVAVGSVNLNPGTNIFVSGNYVYVSEGSNTSELEIIDVSTPSAPFVAGVYNAPGNADGNGIYVSGTTAYLVRSNSGSPEFVVLNVSNPASISVLGSLDLSGNAIDIGVSGNYAAVASSDDASEIQLINVSTPSTPTLSGSYDVGGTNDPLAISFFDTNAFLGMVGGNLVAISTSVPTAPSLLSTYATGGDVNDIALGNLNTYAFLATANATSEFQVLDIITPSSPVFLESLDLSGTPNGIAYSSTQDRAFLATSINNAEYMSIVPN</sequence>
<keyword evidence="1" id="KW-0472">Membrane</keyword>
<reference evidence="2 3" key="1">
    <citation type="journal article" date="2016" name="Nat. Commun.">
        <title>Thousands of microbial genomes shed light on interconnected biogeochemical processes in an aquifer system.</title>
        <authorList>
            <person name="Anantharaman K."/>
            <person name="Brown C.T."/>
            <person name="Hug L.A."/>
            <person name="Sharon I."/>
            <person name="Castelle C.J."/>
            <person name="Probst A.J."/>
            <person name="Thomas B.C."/>
            <person name="Singh A."/>
            <person name="Wilkins M.J."/>
            <person name="Karaoz U."/>
            <person name="Brodie E.L."/>
            <person name="Williams K.H."/>
            <person name="Hubbard S.S."/>
            <person name="Banfield J.F."/>
        </authorList>
    </citation>
    <scope>NUCLEOTIDE SEQUENCE [LARGE SCALE GENOMIC DNA]</scope>
</reference>
<dbReference type="AlphaFoldDB" id="A0A1F8CRG4"/>
<keyword evidence="1" id="KW-1133">Transmembrane helix</keyword>
<evidence type="ECO:0000256" key="1">
    <source>
        <dbReference type="SAM" id="Phobius"/>
    </source>
</evidence>
<evidence type="ECO:0000313" key="3">
    <source>
        <dbReference type="Proteomes" id="UP000178999"/>
    </source>
</evidence>
<dbReference type="SUPFAM" id="SSF75011">
    <property type="entry name" value="3-carboxy-cis,cis-mucoante lactonizing enzyme"/>
    <property type="match status" value="1"/>
</dbReference>
<organism evidence="2 3">
    <name type="scientific">Candidatus Woesebacteria bacterium RIFOXYB1_FULL_38_16</name>
    <dbReference type="NCBI Taxonomy" id="1802538"/>
    <lineage>
        <taxon>Bacteria</taxon>
        <taxon>Candidatus Woeseibacteriota</taxon>
    </lineage>
</organism>
<dbReference type="EMBL" id="MGHY01000025">
    <property type="protein sequence ID" value="OGM78904.1"/>
    <property type="molecule type" value="Genomic_DNA"/>
</dbReference>
<gene>
    <name evidence="2" type="ORF">A2382_03350</name>
</gene>
<protein>
    <recommendedName>
        <fullName evidence="4">LVIVD repeat protein</fullName>
    </recommendedName>
</protein>